<gene>
    <name evidence="3" type="ORF">LC0644_2068</name>
</gene>
<dbReference type="InterPro" id="IPR014729">
    <property type="entry name" value="Rossmann-like_a/b/a_fold"/>
</dbReference>
<proteinExistence type="predicted"/>
<evidence type="ECO:0000313" key="4">
    <source>
        <dbReference type="Proteomes" id="UP000032552"/>
    </source>
</evidence>
<comment type="caution">
    <text evidence="3">The sequence shown here is derived from an EMBL/GenBank/DDBJ whole genome shotgun (WGS) entry which is preliminary data.</text>
</comment>
<dbReference type="Pfam" id="PF02698">
    <property type="entry name" value="DUF218"/>
    <property type="match status" value="1"/>
</dbReference>
<feature type="signal peptide" evidence="1">
    <location>
        <begin position="1"/>
        <end position="25"/>
    </location>
</feature>
<dbReference type="EMBL" id="BAYM01000161">
    <property type="protein sequence ID" value="GAN37479.1"/>
    <property type="molecule type" value="Genomic_DNA"/>
</dbReference>
<dbReference type="Proteomes" id="UP000032552">
    <property type="component" value="Unassembled WGS sequence"/>
</dbReference>
<feature type="chain" id="PRO_5002200860" evidence="1">
    <location>
        <begin position="26"/>
        <end position="377"/>
    </location>
</feature>
<keyword evidence="1" id="KW-0732">Signal</keyword>
<evidence type="ECO:0000259" key="2">
    <source>
        <dbReference type="Pfam" id="PF02698"/>
    </source>
</evidence>
<dbReference type="GO" id="GO:0000270">
    <property type="term" value="P:peptidoglycan metabolic process"/>
    <property type="evidence" value="ECO:0007669"/>
    <property type="project" value="TreeGrafter"/>
</dbReference>
<feature type="domain" description="DUF218" evidence="2">
    <location>
        <begin position="203"/>
        <end position="327"/>
    </location>
</feature>
<dbReference type="InterPro" id="IPR051599">
    <property type="entry name" value="Cell_Envelope_Assoc"/>
</dbReference>
<reference evidence="4" key="1">
    <citation type="submission" date="2014-05" db="EMBL/GenBank/DDBJ databases">
        <title>Whole genome sequencing of Lactobacillus casei NRIC0644.</title>
        <authorList>
            <person name="Atarashi H."/>
            <person name="Yoshida Y."/>
            <person name="Fujimura S."/>
            <person name="Tanaka N."/>
            <person name="Shiwa Y."/>
            <person name="Yoshikawa H."/>
            <person name="Okada S."/>
            <person name="Nakagawa J."/>
        </authorList>
    </citation>
    <scope>NUCLEOTIDE SEQUENCE [LARGE SCALE GENOMIC DNA]</scope>
    <source>
        <strain evidence="4">NRIC0644</strain>
    </source>
</reference>
<sequence>MRKIWIGVVSILLSVALVNPVNSQAITMTKKQAQEVTETVQKTMPTEQRVSDLEDAAIYYYWNGGQLKKNEKKVFKGITIKSNFDVIEQLFKEAIKIDPQNLNLQMDLASTYRMQNNNAAAAKMWQNILKKDHTNFDARLKLAAFSKVTGDTATYDDNIAKLQAQNAEKTATFTKAFSQIDEIGKLDIQTKIPNDLPKDSHHYFVVLGYALSPNGKMQPTMKKRLEIALKAAKKYPKSKILVAGGVPENKLTEATVMQKWLVAHGIAKKRIELEDLSTNTVENALFSVRELVDRGATSATLITSATHMRRAFLLYRMAGDIVLASNTSKNDKAPVLTQVAYVDDKKILNNYGTPEKNAITDDVLRLNGVWQLPGLQR</sequence>
<evidence type="ECO:0000313" key="3">
    <source>
        <dbReference type="EMBL" id="GAN37479.1"/>
    </source>
</evidence>
<protein>
    <submittedName>
        <fullName evidence="3">Transporter</fullName>
    </submittedName>
</protein>
<dbReference type="Gene3D" id="3.40.50.620">
    <property type="entry name" value="HUPs"/>
    <property type="match status" value="1"/>
</dbReference>
<dbReference type="GO" id="GO:0043164">
    <property type="term" value="P:Gram-negative-bacterium-type cell wall biogenesis"/>
    <property type="evidence" value="ECO:0007669"/>
    <property type="project" value="TreeGrafter"/>
</dbReference>
<dbReference type="PANTHER" id="PTHR30336:SF4">
    <property type="entry name" value="ENVELOPE BIOGENESIS FACTOR ELYC"/>
    <property type="match status" value="1"/>
</dbReference>
<name>A0A0C9PZ27_LACPA</name>
<organism evidence="3 4">
    <name type="scientific">Lacticaseibacillus paracasei NRIC 0644</name>
    <dbReference type="NCBI Taxonomy" id="1435038"/>
    <lineage>
        <taxon>Bacteria</taxon>
        <taxon>Bacillati</taxon>
        <taxon>Bacillota</taxon>
        <taxon>Bacilli</taxon>
        <taxon>Lactobacillales</taxon>
        <taxon>Lactobacillaceae</taxon>
        <taxon>Lacticaseibacillus</taxon>
    </lineage>
</organism>
<dbReference type="AlphaFoldDB" id="A0A0C9PZ27"/>
<dbReference type="CDD" id="cd06259">
    <property type="entry name" value="YdcF-like"/>
    <property type="match status" value="1"/>
</dbReference>
<dbReference type="SUPFAM" id="SSF48452">
    <property type="entry name" value="TPR-like"/>
    <property type="match status" value="1"/>
</dbReference>
<dbReference type="PANTHER" id="PTHR30336">
    <property type="entry name" value="INNER MEMBRANE PROTEIN, PROBABLE PERMEASE"/>
    <property type="match status" value="1"/>
</dbReference>
<accession>A0A0C9PZ27</accession>
<evidence type="ECO:0000256" key="1">
    <source>
        <dbReference type="SAM" id="SignalP"/>
    </source>
</evidence>
<dbReference type="GO" id="GO:0005886">
    <property type="term" value="C:plasma membrane"/>
    <property type="evidence" value="ECO:0007669"/>
    <property type="project" value="TreeGrafter"/>
</dbReference>
<dbReference type="InterPro" id="IPR011990">
    <property type="entry name" value="TPR-like_helical_dom_sf"/>
</dbReference>
<dbReference type="InterPro" id="IPR003848">
    <property type="entry name" value="DUF218"/>
</dbReference>
<dbReference type="Gene3D" id="1.25.40.10">
    <property type="entry name" value="Tetratricopeptide repeat domain"/>
    <property type="match status" value="1"/>
</dbReference>